<dbReference type="AlphaFoldDB" id="A0A2S4VSP8"/>
<evidence type="ECO:0000256" key="6">
    <source>
        <dbReference type="ARBA" id="ARBA00022692"/>
    </source>
</evidence>
<keyword evidence="4" id="KW-0121">Carboxypeptidase</keyword>
<dbReference type="GO" id="GO:0004185">
    <property type="term" value="F:serine-type carboxypeptidase activity"/>
    <property type="evidence" value="ECO:0007669"/>
    <property type="project" value="UniProtKB-EC"/>
</dbReference>
<keyword evidence="6 19" id="KW-0812">Transmembrane</keyword>
<dbReference type="EMBL" id="PKSL01000030">
    <property type="protein sequence ID" value="POW12555.1"/>
    <property type="molecule type" value="Genomic_DNA"/>
</dbReference>
<name>A0A2S4VSP8_9BASI</name>
<dbReference type="PRINTS" id="PR00724">
    <property type="entry name" value="CRBOXYPTASEC"/>
</dbReference>
<feature type="region of interest" description="Disordered" evidence="18">
    <location>
        <begin position="534"/>
        <end position="652"/>
    </location>
</feature>
<keyword evidence="10 19" id="KW-1133">Transmembrane helix</keyword>
<evidence type="ECO:0000256" key="13">
    <source>
        <dbReference type="ARBA" id="ARBA00023180"/>
    </source>
</evidence>
<keyword evidence="11" id="KW-0333">Golgi apparatus</keyword>
<evidence type="ECO:0000256" key="11">
    <source>
        <dbReference type="ARBA" id="ARBA00023034"/>
    </source>
</evidence>
<evidence type="ECO:0000256" key="16">
    <source>
        <dbReference type="ARBA" id="ARBA00040628"/>
    </source>
</evidence>
<keyword evidence="21" id="KW-1185">Reference proteome</keyword>
<comment type="subcellular location">
    <subcellularLocation>
        <location evidence="2">Golgi apparatus</location>
        <location evidence="2">trans-Golgi network membrane</location>
        <topology evidence="2">Single-pass type I membrane protein</topology>
    </subcellularLocation>
</comment>
<keyword evidence="7" id="KW-0053">Apoptosis</keyword>
<evidence type="ECO:0000256" key="2">
    <source>
        <dbReference type="ARBA" id="ARBA00004393"/>
    </source>
</evidence>
<reference evidence="20" key="1">
    <citation type="submission" date="2017-12" db="EMBL/GenBank/DDBJ databases">
        <title>Gene loss provides genomic basis for host adaptation in cereal stripe rust fungi.</title>
        <authorList>
            <person name="Xia C."/>
        </authorList>
    </citation>
    <scope>NUCLEOTIDE SEQUENCE [LARGE SCALE GENOMIC DNA]</scope>
    <source>
        <strain evidence="20">93-210</strain>
    </source>
</reference>
<dbReference type="SUPFAM" id="SSF53474">
    <property type="entry name" value="alpha/beta-Hydrolases"/>
    <property type="match status" value="1"/>
</dbReference>
<dbReference type="GO" id="GO:0006508">
    <property type="term" value="P:proteolysis"/>
    <property type="evidence" value="ECO:0007669"/>
    <property type="project" value="UniProtKB-KW"/>
</dbReference>
<dbReference type="VEuPathDB" id="FungiDB:PSTT_04296"/>
<evidence type="ECO:0000313" key="20">
    <source>
        <dbReference type="EMBL" id="POW12555.1"/>
    </source>
</evidence>
<keyword evidence="13" id="KW-0325">Glycoprotein</keyword>
<keyword evidence="9" id="KW-0378">Hydrolase</keyword>
<gene>
    <name evidence="20" type="ORF">PSTT_04296</name>
</gene>
<evidence type="ECO:0000256" key="17">
    <source>
        <dbReference type="ARBA" id="ARBA00042717"/>
    </source>
</evidence>
<dbReference type="VEuPathDB" id="FungiDB:PSHT_00944"/>
<keyword evidence="12 19" id="KW-0472">Membrane</keyword>
<accession>A0A2S4VSP8</accession>
<dbReference type="PANTHER" id="PTHR11802:SF190">
    <property type="entry name" value="PHEROMONE-PROCESSING CARBOXYPEPTIDASE KEX1"/>
    <property type="match status" value="1"/>
</dbReference>
<proteinExistence type="inferred from homology"/>
<evidence type="ECO:0000256" key="5">
    <source>
        <dbReference type="ARBA" id="ARBA00022670"/>
    </source>
</evidence>
<evidence type="ECO:0000256" key="19">
    <source>
        <dbReference type="SAM" id="Phobius"/>
    </source>
</evidence>
<dbReference type="InterPro" id="IPR029058">
    <property type="entry name" value="AB_hydrolase_fold"/>
</dbReference>
<dbReference type="EC" id="3.4.16.6" evidence="14"/>
<feature type="transmembrane region" description="Helical" evidence="19">
    <location>
        <begin position="506"/>
        <end position="523"/>
    </location>
</feature>
<evidence type="ECO:0000256" key="4">
    <source>
        <dbReference type="ARBA" id="ARBA00022645"/>
    </source>
</evidence>
<feature type="compositionally biased region" description="Basic residues" evidence="18">
    <location>
        <begin position="534"/>
        <end position="550"/>
    </location>
</feature>
<feature type="compositionally biased region" description="Low complexity" evidence="18">
    <location>
        <begin position="559"/>
        <end position="578"/>
    </location>
</feature>
<comment type="caution">
    <text evidence="20">The sequence shown here is derived from an EMBL/GenBank/DDBJ whole genome shotgun (WGS) entry which is preliminary data.</text>
</comment>
<evidence type="ECO:0000256" key="3">
    <source>
        <dbReference type="ARBA" id="ARBA00009431"/>
    </source>
</evidence>
<evidence type="ECO:0000313" key="21">
    <source>
        <dbReference type="Proteomes" id="UP000239156"/>
    </source>
</evidence>
<dbReference type="InterPro" id="IPR001563">
    <property type="entry name" value="Peptidase_S10"/>
</dbReference>
<comment type="catalytic activity">
    <reaction evidence="1">
        <text>Preferential release of a C-terminal arginine or lysine residue.</text>
        <dbReference type="EC" id="3.4.16.6"/>
    </reaction>
</comment>
<evidence type="ECO:0000256" key="1">
    <source>
        <dbReference type="ARBA" id="ARBA00001003"/>
    </source>
</evidence>
<dbReference type="Proteomes" id="UP000239156">
    <property type="component" value="Unassembled WGS sequence"/>
</dbReference>
<evidence type="ECO:0000256" key="9">
    <source>
        <dbReference type="ARBA" id="ARBA00022801"/>
    </source>
</evidence>
<evidence type="ECO:0000256" key="18">
    <source>
        <dbReference type="SAM" id="MobiDB-lite"/>
    </source>
</evidence>
<dbReference type="Gene3D" id="3.40.50.1820">
    <property type="entry name" value="alpha/beta hydrolase"/>
    <property type="match status" value="1"/>
</dbReference>
<protein>
    <recommendedName>
        <fullName evidence="16">Pheromone-processing carboxypeptidase KEX1</fullName>
        <ecNumber evidence="14">3.4.16.6</ecNumber>
    </recommendedName>
    <alternativeName>
        <fullName evidence="17">Carboxypeptidase D</fullName>
    </alternativeName>
    <alternativeName>
        <fullName evidence="15">Pheromone-processing carboxypeptidase kex1</fullName>
    </alternativeName>
</protein>
<evidence type="ECO:0000256" key="14">
    <source>
        <dbReference type="ARBA" id="ARBA00038895"/>
    </source>
</evidence>
<comment type="similarity">
    <text evidence="3">Belongs to the peptidase S10 family.</text>
</comment>
<feature type="region of interest" description="Disordered" evidence="18">
    <location>
        <begin position="18"/>
        <end position="43"/>
    </location>
</feature>
<sequence>MLGLARVGMDQAIVHFNKTATQKPAKSKMSGTTTDQDSRTELPSSASFLVETLPGQPPSTTKSIVQYAGHLPSHPPSTLNPAPDSHLWFWLIRSKHIADRQNSAEGALMEIGPLTPDPNSRPGKPIELIESKIIDQPAGTGYSFVNIGDDVRELAEAAEQVVVFMKNFYKVFPEFSKIDTYLAGESFAGQYIPYFAQAILDTAALSTPLIGLIMGNPWLNPKIQYLSYLDFAYEKGLIVKGTSSAKEAEKAFEKCEKVSPCESGLQSILDAGAKVINGTKMTPVAYNITEMSAGAAIDWPTNNQNLKAYLIQNSTVTALHATAKIGQWTLCNDTIGKEMWVPKSAPSSTLMTGLLKKLKGLNRSINDLEWNVKMNKRKGSDLQQQAVLPQDYYVNGTKIGTWTEARVPVDAAYAAHDMLLRFIGVDIIKAAGPMSSISSQIGDIEDERTGILMEILSNGTLINSDKLMVKLDPEQNESNLSLLGGPVPILETVEERQAYYGPRQTITLFLFLSSLILGLVLLFKWRRRRRRNRQPVLPIRKKNNKRKNKDHLKSICLESSPSRSRTSISRLSSTSSPTYHHHPRTNPNRTIVDDNNNDQAQSLVDHHHHHHQDQSSSLISSKNSTPIRASLSHHHSLSQSQIFSLEDDDEDV</sequence>
<organism evidence="20 21">
    <name type="scientific">Puccinia striiformis</name>
    <dbReference type="NCBI Taxonomy" id="27350"/>
    <lineage>
        <taxon>Eukaryota</taxon>
        <taxon>Fungi</taxon>
        <taxon>Dikarya</taxon>
        <taxon>Basidiomycota</taxon>
        <taxon>Pucciniomycotina</taxon>
        <taxon>Pucciniomycetes</taxon>
        <taxon>Pucciniales</taxon>
        <taxon>Pucciniaceae</taxon>
        <taxon>Puccinia</taxon>
    </lineage>
</organism>
<evidence type="ECO:0000256" key="8">
    <source>
        <dbReference type="ARBA" id="ARBA00022729"/>
    </source>
</evidence>
<dbReference type="GO" id="GO:0006915">
    <property type="term" value="P:apoptotic process"/>
    <property type="evidence" value="ECO:0007669"/>
    <property type="project" value="UniProtKB-KW"/>
</dbReference>
<evidence type="ECO:0000256" key="15">
    <source>
        <dbReference type="ARBA" id="ARBA00040403"/>
    </source>
</evidence>
<dbReference type="Pfam" id="PF00450">
    <property type="entry name" value="Peptidase_S10"/>
    <property type="match status" value="1"/>
</dbReference>
<dbReference type="GO" id="GO:0005802">
    <property type="term" value="C:trans-Golgi network"/>
    <property type="evidence" value="ECO:0007669"/>
    <property type="project" value="TreeGrafter"/>
</dbReference>
<evidence type="ECO:0000256" key="12">
    <source>
        <dbReference type="ARBA" id="ARBA00023136"/>
    </source>
</evidence>
<keyword evidence="8" id="KW-0732">Signal</keyword>
<evidence type="ECO:0000256" key="7">
    <source>
        <dbReference type="ARBA" id="ARBA00022703"/>
    </source>
</evidence>
<dbReference type="PANTHER" id="PTHR11802">
    <property type="entry name" value="SERINE PROTEASE FAMILY S10 SERINE CARBOXYPEPTIDASE"/>
    <property type="match status" value="1"/>
</dbReference>
<keyword evidence="5" id="KW-0645">Protease</keyword>
<feature type="compositionally biased region" description="Polar residues" evidence="18">
    <location>
        <begin position="585"/>
        <end position="601"/>
    </location>
</feature>
<evidence type="ECO:0000256" key="10">
    <source>
        <dbReference type="ARBA" id="ARBA00022989"/>
    </source>
</evidence>